<accession>A0A7U2EYU2</accession>
<feature type="compositionally biased region" description="Low complexity" evidence="1">
    <location>
        <begin position="129"/>
        <end position="141"/>
    </location>
</feature>
<reference evidence="3" key="1">
    <citation type="journal article" date="2021" name="BMC Genomics">
        <title>Chromosome-level genome assembly and manually-curated proteome of model necrotroph Parastagonospora nodorum Sn15 reveals a genome-wide trove of candidate effector homologs, and redundancy of virulence-related functions within an accessory chromosome.</title>
        <authorList>
            <person name="Bertazzoni S."/>
            <person name="Jones D.A.B."/>
            <person name="Phan H.T."/>
            <person name="Tan K.-C."/>
            <person name="Hane J.K."/>
        </authorList>
    </citation>
    <scope>NUCLEOTIDE SEQUENCE [LARGE SCALE GENOMIC DNA]</scope>
    <source>
        <strain evidence="3">SN15 / ATCC MYA-4574 / FGSC 10173)</strain>
    </source>
</reference>
<evidence type="ECO:0000313" key="3">
    <source>
        <dbReference type="Proteomes" id="UP000663193"/>
    </source>
</evidence>
<sequence>MPSYLRNPYRSYSYPPTLEGIEEDYENNLPDIDEDPFAHFITPIDDEDPYDMSLSAGIMVADGPRASKASKFKFNVADKWTRYIKQSHTGLHKQHHTTTIVEEEEDEDEEESFMGLDDARLNERPSPVRHTTPPRGTTTESTRGRAPELVTRKLQNRRRNLRTLSGHRHSWRAPSPDLFTVDESEEDELPVLRRSRTRKAKDGAERRRSSTRSQSRMRGDMTERARL</sequence>
<dbReference type="Proteomes" id="UP000663193">
    <property type="component" value="Chromosome 5"/>
</dbReference>
<protein>
    <submittedName>
        <fullName evidence="2">Uncharacterized protein</fullName>
    </submittedName>
</protein>
<organism evidence="2 3">
    <name type="scientific">Phaeosphaeria nodorum (strain SN15 / ATCC MYA-4574 / FGSC 10173)</name>
    <name type="common">Glume blotch fungus</name>
    <name type="synonym">Parastagonospora nodorum</name>
    <dbReference type="NCBI Taxonomy" id="321614"/>
    <lineage>
        <taxon>Eukaryota</taxon>
        <taxon>Fungi</taxon>
        <taxon>Dikarya</taxon>
        <taxon>Ascomycota</taxon>
        <taxon>Pezizomycotina</taxon>
        <taxon>Dothideomycetes</taxon>
        <taxon>Pleosporomycetidae</taxon>
        <taxon>Pleosporales</taxon>
        <taxon>Pleosporineae</taxon>
        <taxon>Phaeosphaeriaceae</taxon>
        <taxon>Parastagonospora</taxon>
    </lineage>
</organism>
<feature type="region of interest" description="Disordered" evidence="1">
    <location>
        <begin position="94"/>
        <end position="113"/>
    </location>
</feature>
<dbReference type="OrthoDB" id="3439027at2759"/>
<feature type="compositionally biased region" description="Basic residues" evidence="1">
    <location>
        <begin position="154"/>
        <end position="171"/>
    </location>
</feature>
<proteinExistence type="predicted"/>
<evidence type="ECO:0000256" key="1">
    <source>
        <dbReference type="SAM" id="MobiDB-lite"/>
    </source>
</evidence>
<gene>
    <name evidence="2" type="ORF">JI435_032520</name>
</gene>
<keyword evidence="3" id="KW-1185">Reference proteome</keyword>
<dbReference type="AlphaFoldDB" id="A0A7U2EYU2"/>
<feature type="compositionally biased region" description="Acidic residues" evidence="1">
    <location>
        <begin position="101"/>
        <end position="112"/>
    </location>
</feature>
<evidence type="ECO:0000313" key="2">
    <source>
        <dbReference type="EMBL" id="QRC95575.1"/>
    </source>
</evidence>
<feature type="compositionally biased region" description="Basic and acidic residues" evidence="1">
    <location>
        <begin position="217"/>
        <end position="227"/>
    </location>
</feature>
<dbReference type="VEuPathDB" id="FungiDB:JI435_032520"/>
<dbReference type="EMBL" id="CP069027">
    <property type="protein sequence ID" value="QRC95575.1"/>
    <property type="molecule type" value="Genomic_DNA"/>
</dbReference>
<name>A0A7U2EYU2_PHANO</name>
<dbReference type="OMA" id="AEDPYEL"/>
<feature type="region of interest" description="Disordered" evidence="1">
    <location>
        <begin position="120"/>
        <end position="227"/>
    </location>
</feature>
<feature type="compositionally biased region" description="Acidic residues" evidence="1">
    <location>
        <begin position="180"/>
        <end position="189"/>
    </location>
</feature>